<reference evidence="6 7" key="2">
    <citation type="submission" date="2018-11" db="EMBL/GenBank/DDBJ databases">
        <authorList>
            <consortium name="Pathogen Informatics"/>
        </authorList>
    </citation>
    <scope>NUCLEOTIDE SEQUENCE [LARGE SCALE GENOMIC DNA]</scope>
</reference>
<dbReference type="GO" id="GO:0000776">
    <property type="term" value="C:kinetochore"/>
    <property type="evidence" value="ECO:0007669"/>
    <property type="project" value="TreeGrafter"/>
</dbReference>
<dbReference type="Proteomes" id="UP000271162">
    <property type="component" value="Unassembled WGS sequence"/>
</dbReference>
<dbReference type="GO" id="GO:0003676">
    <property type="term" value="F:nucleic acid binding"/>
    <property type="evidence" value="ECO:0007669"/>
    <property type="project" value="InterPro"/>
</dbReference>
<feature type="domain" description="G-patch" evidence="5">
    <location>
        <begin position="72"/>
        <end position="124"/>
    </location>
</feature>
<dbReference type="SMART" id="SM01173">
    <property type="entry name" value="DUF4187"/>
    <property type="match status" value="1"/>
</dbReference>
<protein>
    <recommendedName>
        <fullName evidence="2">G patch domain-containing protein 11</fullName>
    </recommendedName>
    <alternativeName>
        <fullName evidence="3">Coiled-coil domain-containing protein 75</fullName>
    </alternativeName>
</protein>
<dbReference type="InterPro" id="IPR039249">
    <property type="entry name" value="GPATCH11"/>
</dbReference>
<sequence>MDDEVDDYMSDSILNASKDVKPGLAKNREHKRWLKMQEEKHKSRPEERHVPKKKHELEKTLREEALNKPVPESSKGFALLAKMGFKPGMSLGKKKHENDLGSGIKEPIPVEVKASRAGLGHESDIENQAKLRMDLEVPTQSWFWKSYPERTQKEDGVRFGSVEPEDSEERRFTYANGREAPEEQRFDELPDEALQERLEIITCYLRETHRYCIWCGCQFENCEELNSYCPGQDRQAHDSIDE</sequence>
<dbReference type="InterPro" id="IPR000467">
    <property type="entry name" value="G_patch_dom"/>
</dbReference>
<evidence type="ECO:0000313" key="7">
    <source>
        <dbReference type="Proteomes" id="UP000271162"/>
    </source>
</evidence>
<feature type="compositionally biased region" description="Basic and acidic residues" evidence="4">
    <location>
        <begin position="35"/>
        <end position="66"/>
    </location>
</feature>
<evidence type="ECO:0000256" key="4">
    <source>
        <dbReference type="SAM" id="MobiDB-lite"/>
    </source>
</evidence>
<feature type="region of interest" description="Disordered" evidence="4">
    <location>
        <begin position="1"/>
        <end position="69"/>
    </location>
</feature>
<accession>A0A0N4Y8J2</accession>
<gene>
    <name evidence="6" type="ORF">NBR_LOCUS12546</name>
</gene>
<evidence type="ECO:0000256" key="1">
    <source>
        <dbReference type="ARBA" id="ARBA00007140"/>
    </source>
</evidence>
<dbReference type="EMBL" id="UYSL01020788">
    <property type="protein sequence ID" value="VDL76135.1"/>
    <property type="molecule type" value="Genomic_DNA"/>
</dbReference>
<dbReference type="SMART" id="SM00443">
    <property type="entry name" value="G_patch"/>
    <property type="match status" value="1"/>
</dbReference>
<reference evidence="8" key="1">
    <citation type="submission" date="2017-02" db="UniProtKB">
        <authorList>
            <consortium name="WormBaseParasite"/>
        </authorList>
    </citation>
    <scope>IDENTIFICATION</scope>
</reference>
<dbReference type="PANTHER" id="PTHR21032:SF0">
    <property type="entry name" value="G PATCH DOMAIN-CONTAINING PROTEIN 11"/>
    <property type="match status" value="1"/>
</dbReference>
<dbReference type="AlphaFoldDB" id="A0A0N4Y8J2"/>
<dbReference type="InterPro" id="IPR025239">
    <property type="entry name" value="DUF4187"/>
</dbReference>
<dbReference type="PROSITE" id="PS50174">
    <property type="entry name" value="G_PATCH"/>
    <property type="match status" value="1"/>
</dbReference>
<name>A0A0N4Y8J2_NIPBR</name>
<dbReference type="Pfam" id="PF01585">
    <property type="entry name" value="G-patch"/>
    <property type="match status" value="1"/>
</dbReference>
<proteinExistence type="inferred from homology"/>
<dbReference type="OMA" id="DYMNMVI"/>
<evidence type="ECO:0000256" key="2">
    <source>
        <dbReference type="ARBA" id="ARBA00021978"/>
    </source>
</evidence>
<dbReference type="Pfam" id="PF13821">
    <property type="entry name" value="DUF4187"/>
    <property type="match status" value="1"/>
</dbReference>
<evidence type="ECO:0000313" key="6">
    <source>
        <dbReference type="EMBL" id="VDL76135.1"/>
    </source>
</evidence>
<feature type="region of interest" description="Disordered" evidence="4">
    <location>
        <begin position="155"/>
        <end position="185"/>
    </location>
</feature>
<evidence type="ECO:0000256" key="3">
    <source>
        <dbReference type="ARBA" id="ARBA00030688"/>
    </source>
</evidence>
<comment type="similarity">
    <text evidence="1">Belongs to the GPATCH11 family.</text>
</comment>
<evidence type="ECO:0000313" key="8">
    <source>
        <dbReference type="WBParaSite" id="NBR_0001254501-mRNA-1"/>
    </source>
</evidence>
<dbReference type="STRING" id="27835.A0A0N4Y8J2"/>
<dbReference type="PANTHER" id="PTHR21032">
    <property type="entry name" value="G PATCH DOMAIN-CONTAINING PROTEIN 11"/>
    <property type="match status" value="1"/>
</dbReference>
<organism evidence="8">
    <name type="scientific">Nippostrongylus brasiliensis</name>
    <name type="common">Rat hookworm</name>
    <dbReference type="NCBI Taxonomy" id="27835"/>
    <lineage>
        <taxon>Eukaryota</taxon>
        <taxon>Metazoa</taxon>
        <taxon>Ecdysozoa</taxon>
        <taxon>Nematoda</taxon>
        <taxon>Chromadorea</taxon>
        <taxon>Rhabditida</taxon>
        <taxon>Rhabditina</taxon>
        <taxon>Rhabditomorpha</taxon>
        <taxon>Strongyloidea</taxon>
        <taxon>Heligmosomidae</taxon>
        <taxon>Nippostrongylus</taxon>
    </lineage>
</organism>
<dbReference type="WBParaSite" id="NBR_0001254501-mRNA-1">
    <property type="protein sequence ID" value="NBR_0001254501-mRNA-1"/>
    <property type="gene ID" value="NBR_0001254501"/>
</dbReference>
<keyword evidence="7" id="KW-1185">Reference proteome</keyword>
<evidence type="ECO:0000259" key="5">
    <source>
        <dbReference type="PROSITE" id="PS50174"/>
    </source>
</evidence>